<dbReference type="AlphaFoldDB" id="A0A914D888"/>
<dbReference type="WBParaSite" id="ACRNAN_scaffold2017.g18061.t1">
    <property type="protein sequence ID" value="ACRNAN_scaffold2017.g18061.t1"/>
    <property type="gene ID" value="ACRNAN_scaffold2017.g18061"/>
</dbReference>
<accession>A0A914D888</accession>
<evidence type="ECO:0000259" key="1">
    <source>
        <dbReference type="Pfam" id="PF02214"/>
    </source>
</evidence>
<feature type="domain" description="Potassium channel tetramerisation-type BTB" evidence="1">
    <location>
        <begin position="15"/>
        <end position="71"/>
    </location>
</feature>
<dbReference type="InterPro" id="IPR003131">
    <property type="entry name" value="T1-type_BTB"/>
</dbReference>
<dbReference type="Pfam" id="PF02214">
    <property type="entry name" value="BTB_2"/>
    <property type="match status" value="1"/>
</dbReference>
<dbReference type="PANTHER" id="PTHR14499">
    <property type="entry name" value="POTASSIUM CHANNEL TETRAMERIZATION DOMAIN-CONTAINING"/>
    <property type="match status" value="1"/>
</dbReference>
<keyword evidence="2" id="KW-1185">Reference proteome</keyword>
<reference evidence="3" key="1">
    <citation type="submission" date="2022-11" db="UniProtKB">
        <authorList>
            <consortium name="WormBaseParasite"/>
        </authorList>
    </citation>
    <scope>IDENTIFICATION</scope>
</reference>
<name>A0A914D888_9BILA</name>
<dbReference type="GO" id="GO:0051260">
    <property type="term" value="P:protein homooligomerization"/>
    <property type="evidence" value="ECO:0007669"/>
    <property type="project" value="InterPro"/>
</dbReference>
<dbReference type="Proteomes" id="UP000887540">
    <property type="component" value="Unplaced"/>
</dbReference>
<evidence type="ECO:0000313" key="3">
    <source>
        <dbReference type="WBParaSite" id="ACRNAN_scaffold2017.g18061.t1"/>
    </source>
</evidence>
<dbReference type="InterPro" id="IPR011333">
    <property type="entry name" value="SKP1/BTB/POZ_sf"/>
</dbReference>
<dbReference type="PANTHER" id="PTHR14499:SF135">
    <property type="entry name" value="BTB DOMAIN-CONTAINING PROTEIN-RELATED"/>
    <property type="match status" value="1"/>
</dbReference>
<sequence>MFRVDKSGRIVVNSANVIQDRSGKVFIDRDAELFRYVLQFLRDGRRVVLPDDVSLLKQILREAEFFGLMELQALIAENIAAARQAELQPNPQAVQQQDALEEMIEVMKKVSHQLNLNSLTSIRR</sequence>
<dbReference type="Gene3D" id="3.30.710.10">
    <property type="entry name" value="Potassium Channel Kv1.1, Chain A"/>
    <property type="match status" value="1"/>
</dbReference>
<organism evidence="2 3">
    <name type="scientific">Acrobeloides nanus</name>
    <dbReference type="NCBI Taxonomy" id="290746"/>
    <lineage>
        <taxon>Eukaryota</taxon>
        <taxon>Metazoa</taxon>
        <taxon>Ecdysozoa</taxon>
        <taxon>Nematoda</taxon>
        <taxon>Chromadorea</taxon>
        <taxon>Rhabditida</taxon>
        <taxon>Tylenchina</taxon>
        <taxon>Cephalobomorpha</taxon>
        <taxon>Cephaloboidea</taxon>
        <taxon>Cephalobidae</taxon>
        <taxon>Acrobeloides</taxon>
    </lineage>
</organism>
<proteinExistence type="predicted"/>
<evidence type="ECO:0000313" key="2">
    <source>
        <dbReference type="Proteomes" id="UP000887540"/>
    </source>
</evidence>
<protein>
    <submittedName>
        <fullName evidence="3">Potassium channel tetramerisation-type BTB domain-containing protein</fullName>
    </submittedName>
</protein>
<dbReference type="SUPFAM" id="SSF54695">
    <property type="entry name" value="POZ domain"/>
    <property type="match status" value="1"/>
</dbReference>